<keyword evidence="2" id="KW-1185">Reference proteome</keyword>
<organism evidence="1 2">
    <name type="scientific">Penicillium antarcticum</name>
    <dbReference type="NCBI Taxonomy" id="416450"/>
    <lineage>
        <taxon>Eukaryota</taxon>
        <taxon>Fungi</taxon>
        <taxon>Dikarya</taxon>
        <taxon>Ascomycota</taxon>
        <taxon>Pezizomycotina</taxon>
        <taxon>Eurotiomycetes</taxon>
        <taxon>Eurotiomycetidae</taxon>
        <taxon>Eurotiales</taxon>
        <taxon>Aspergillaceae</taxon>
        <taxon>Penicillium</taxon>
    </lineage>
</organism>
<evidence type="ECO:0000313" key="1">
    <source>
        <dbReference type="EMBL" id="OQD84270.1"/>
    </source>
</evidence>
<gene>
    <name evidence="1" type="ORF">PENANT_c013G09806</name>
</gene>
<accession>A0A1V6Q4U1</accession>
<dbReference type="EMBL" id="MDYN01000013">
    <property type="protein sequence ID" value="OQD84270.1"/>
    <property type="molecule type" value="Genomic_DNA"/>
</dbReference>
<dbReference type="Proteomes" id="UP000191672">
    <property type="component" value="Unassembled WGS sequence"/>
</dbReference>
<name>A0A1V6Q4U1_9EURO</name>
<evidence type="ECO:0000313" key="2">
    <source>
        <dbReference type="Proteomes" id="UP000191672"/>
    </source>
</evidence>
<dbReference type="STRING" id="416450.A0A1V6Q4U1"/>
<dbReference type="AlphaFoldDB" id="A0A1V6Q4U1"/>
<proteinExistence type="predicted"/>
<sequence>MEQPRHVGDLADELLSDILLFLLEPAPRALNGGFHANGSRNTIEYGEASDLDRFRLVCKRFMRIGTPHRFSRFSLRFSEHGFRRLEQLLEMQLACYVKTLTYMVRPFYQGSGTSSSILQTRETDLHNTIGWTRILRTLATENNVLSQLHNRRLQEQKALLETNYDRTQLTHAIAAFTSLQEIKLLRLQDDPDERLVEYIHHRHHHHHHHHNHNHNHNAQTLPATNTRLDWSPACTRAVKSLGMALLSSKSHSIRFTAPQISPEATLQLLRAPTNTLSGMGTRLTSLDINFHSHNENITSTMADLSGAFHRFFTAAKNLIAIHIGFLSKTPLDLDLETVFHNIRWKTLRKLSIQGWRLHASEIINLARRHRFQLRDFGLVGIYLRSGGRWVDILSFLREEMDQLERLDLRDIDYAAYFDAVVGANNGVEVFDDYPLPVQVPSLLDVAGAEGESVTSELGLGPDGPGVMGGYGRVSIEKVWALGVGDLGDDGVHVLHEQMPLWEAWVLAEDVRARRNGNGNGRVHGWSM</sequence>
<protein>
    <submittedName>
        <fullName evidence="1">Uncharacterized protein</fullName>
    </submittedName>
</protein>
<comment type="caution">
    <text evidence="1">The sequence shown here is derived from an EMBL/GenBank/DDBJ whole genome shotgun (WGS) entry which is preliminary data.</text>
</comment>
<reference evidence="2" key="1">
    <citation type="journal article" date="2017" name="Nat. Microbiol.">
        <title>Global analysis of biosynthetic gene clusters reveals vast potential of secondary metabolite production in Penicillium species.</title>
        <authorList>
            <person name="Nielsen J.C."/>
            <person name="Grijseels S."/>
            <person name="Prigent S."/>
            <person name="Ji B."/>
            <person name="Dainat J."/>
            <person name="Nielsen K.F."/>
            <person name="Frisvad J.C."/>
            <person name="Workman M."/>
            <person name="Nielsen J."/>
        </authorList>
    </citation>
    <scope>NUCLEOTIDE SEQUENCE [LARGE SCALE GENOMIC DNA]</scope>
    <source>
        <strain evidence="2">IBT 31811</strain>
    </source>
</reference>